<dbReference type="InterPro" id="IPR000515">
    <property type="entry name" value="MetI-like"/>
</dbReference>
<evidence type="ECO:0000256" key="9">
    <source>
        <dbReference type="RuleBase" id="RU363032"/>
    </source>
</evidence>
<keyword evidence="4" id="KW-1003">Cell membrane</keyword>
<name>A0AA97CVP7_9ACTN</name>
<dbReference type="GO" id="GO:0006865">
    <property type="term" value="P:amino acid transport"/>
    <property type="evidence" value="ECO:0007669"/>
    <property type="project" value="UniProtKB-KW"/>
</dbReference>
<dbReference type="CDD" id="cd13530">
    <property type="entry name" value="PBP2_peptides_like"/>
    <property type="match status" value="1"/>
</dbReference>
<dbReference type="NCBIfam" id="TIGR01726">
    <property type="entry name" value="HEQRo_perm_3TM"/>
    <property type="match status" value="1"/>
</dbReference>
<dbReference type="Pfam" id="PF00497">
    <property type="entry name" value="SBP_bac_3"/>
    <property type="match status" value="1"/>
</dbReference>
<comment type="similarity">
    <text evidence="2">Belongs to the binding-protein-dependent transport system permease family. HisMQ subfamily.</text>
</comment>
<dbReference type="CDD" id="cd06261">
    <property type="entry name" value="TM_PBP2"/>
    <property type="match status" value="1"/>
</dbReference>
<evidence type="ECO:0000256" key="7">
    <source>
        <dbReference type="ARBA" id="ARBA00022989"/>
    </source>
</evidence>
<evidence type="ECO:0000256" key="8">
    <source>
        <dbReference type="ARBA" id="ARBA00023136"/>
    </source>
</evidence>
<keyword evidence="8 9" id="KW-0472">Membrane</keyword>
<dbReference type="Gene3D" id="1.10.3720.10">
    <property type="entry name" value="MetI-like"/>
    <property type="match status" value="1"/>
</dbReference>
<reference evidence="12" key="1">
    <citation type="submission" date="2023-06" db="EMBL/GenBank/DDBJ databases">
        <title>Gordonia sp. nov. and Pseudochrobactrum sp. nov., two species isolated from the burying beetle Nicrophorus vespilloides.</title>
        <authorList>
            <person name="Poehlein A."/>
            <person name="Guzman J."/>
            <person name="Daniel R."/>
            <person name="Vilcinskas A."/>
        </authorList>
    </citation>
    <scope>NUCLEOTIDE SEQUENCE</scope>
    <source>
        <strain evidence="12">MP11Mi</strain>
    </source>
</reference>
<evidence type="ECO:0000256" key="5">
    <source>
        <dbReference type="ARBA" id="ARBA00022692"/>
    </source>
</evidence>
<dbReference type="PROSITE" id="PS50928">
    <property type="entry name" value="ABC_TM1"/>
    <property type="match status" value="1"/>
</dbReference>
<feature type="domain" description="ABC transmembrane type-1" evidence="11">
    <location>
        <begin position="386"/>
        <end position="580"/>
    </location>
</feature>
<dbReference type="PANTHER" id="PTHR30614:SF20">
    <property type="entry name" value="GLUTAMINE TRANSPORT SYSTEM PERMEASE PROTEIN GLNP"/>
    <property type="match status" value="1"/>
</dbReference>
<dbReference type="InterPro" id="IPR043429">
    <property type="entry name" value="ArtM/GltK/GlnP/TcyL/YhdX-like"/>
</dbReference>
<feature type="transmembrane region" description="Helical" evidence="9">
    <location>
        <begin position="458"/>
        <end position="477"/>
    </location>
</feature>
<feature type="transmembrane region" description="Helical" evidence="9">
    <location>
        <begin position="424"/>
        <end position="446"/>
    </location>
</feature>
<dbReference type="SMART" id="SM00062">
    <property type="entry name" value="PBPb"/>
    <property type="match status" value="1"/>
</dbReference>
<evidence type="ECO:0000313" key="12">
    <source>
        <dbReference type="EMBL" id="WOC13281.1"/>
    </source>
</evidence>
<dbReference type="GO" id="GO:0022857">
    <property type="term" value="F:transmembrane transporter activity"/>
    <property type="evidence" value="ECO:0007669"/>
    <property type="project" value="InterPro"/>
</dbReference>
<evidence type="ECO:0000256" key="2">
    <source>
        <dbReference type="ARBA" id="ARBA00010072"/>
    </source>
</evidence>
<feature type="transmembrane region" description="Helical" evidence="9">
    <location>
        <begin position="562"/>
        <end position="583"/>
    </location>
</feature>
<evidence type="ECO:0000259" key="11">
    <source>
        <dbReference type="PROSITE" id="PS50928"/>
    </source>
</evidence>
<feature type="transmembrane region" description="Helical" evidence="9">
    <location>
        <begin position="392"/>
        <end position="412"/>
    </location>
</feature>
<evidence type="ECO:0000256" key="1">
    <source>
        <dbReference type="ARBA" id="ARBA00004651"/>
    </source>
</evidence>
<evidence type="ECO:0000256" key="10">
    <source>
        <dbReference type="SAM" id="MobiDB-lite"/>
    </source>
</evidence>
<feature type="transmembrane region" description="Helical" evidence="9">
    <location>
        <begin position="523"/>
        <end position="542"/>
    </location>
</feature>
<proteinExistence type="inferred from homology"/>
<keyword evidence="7 9" id="KW-1133">Transmembrane helix</keyword>
<evidence type="ECO:0000256" key="6">
    <source>
        <dbReference type="ARBA" id="ARBA00022970"/>
    </source>
</evidence>
<comment type="subcellular location">
    <subcellularLocation>
        <location evidence="1 9">Cell membrane</location>
        <topology evidence="1 9">Multi-pass membrane protein</topology>
    </subcellularLocation>
</comment>
<evidence type="ECO:0000256" key="4">
    <source>
        <dbReference type="ARBA" id="ARBA00022475"/>
    </source>
</evidence>
<dbReference type="AlphaFoldDB" id="A0AA97CVP7"/>
<dbReference type="SUPFAM" id="SSF53850">
    <property type="entry name" value="Periplasmic binding protein-like II"/>
    <property type="match status" value="1"/>
</dbReference>
<dbReference type="InterPro" id="IPR010065">
    <property type="entry name" value="AA_ABC_transptr_permease_3TM"/>
</dbReference>
<dbReference type="EMBL" id="CP128986">
    <property type="protein sequence ID" value="WOC13281.1"/>
    <property type="molecule type" value="Genomic_DNA"/>
</dbReference>
<evidence type="ECO:0000256" key="3">
    <source>
        <dbReference type="ARBA" id="ARBA00022448"/>
    </source>
</evidence>
<sequence>MTVLHKAQRRIRALPSPRRWLPLLIAVLLIGALAACGSSSSDDGGGDDGLCAPPGVNSASAAPTNLASSAQAPDKFTTPNVTPLEEIDTSDLGLIKPGTIIVGTLGDAPPSICVNSKQQYTGMDNEMLRAMADKLGLQVEFVGTEFSSLLAQVAGKRFDVGSSSITTTDERRQTVGFTNGYDFGYFALAAKVDGKVQSFADLNAGTRIGVVQGTVQDDYVANTLGLDPVKFPDYATAYANLRSGQIDAWVAPSQQAEGTVQASDGIAILENTFSINNFTGWAVNKGNPKLTEALNSALDSIIADGTWSKLYEDWAPRELPTGWKPGSKAAPSPQLPDFAKIAEANAANKPTTEAVAPKSTLQQLGDTFFSGEQFRKALPDLVKTGLPNTLKIAITSGVIGTVLGMLLAVAGISRTRWLRWPARVYTDIFRGLPAVVVILMVGLGFGPVVKNITGGNPFWLGSIALGLLAAAYIGEIFRSGIQSVEDGQMEASRALGFSYRSSMSLVVVPQGIRRVLPALMNQFIVLIKDSSLIYFLGLTVTQRDLFAVGKDFNANSGNLTPLLAAGLLYLILTVPLTHLVNYIDKRLRTGKA</sequence>
<dbReference type="InterPro" id="IPR001638">
    <property type="entry name" value="Solute-binding_3/MltF_N"/>
</dbReference>
<keyword evidence="6" id="KW-0029">Amino-acid transport</keyword>
<dbReference type="PANTHER" id="PTHR30614">
    <property type="entry name" value="MEMBRANE COMPONENT OF AMINO ACID ABC TRANSPORTER"/>
    <property type="match status" value="1"/>
</dbReference>
<accession>A0AA97CVP7</accession>
<dbReference type="RefSeq" id="WP_420039114.1">
    <property type="nucleotide sequence ID" value="NZ_CP128986.1"/>
</dbReference>
<keyword evidence="5 9" id="KW-0812">Transmembrane</keyword>
<dbReference type="Pfam" id="PF00528">
    <property type="entry name" value="BPD_transp_1"/>
    <property type="match status" value="1"/>
</dbReference>
<protein>
    <recommendedName>
        <fullName evidence="11">ABC transmembrane type-1 domain-containing protein</fullName>
    </recommendedName>
</protein>
<feature type="region of interest" description="Disordered" evidence="10">
    <location>
        <begin position="62"/>
        <end position="83"/>
    </location>
</feature>
<dbReference type="GO" id="GO:0043190">
    <property type="term" value="C:ATP-binding cassette (ABC) transporter complex"/>
    <property type="evidence" value="ECO:0007669"/>
    <property type="project" value="InterPro"/>
</dbReference>
<gene>
    <name evidence="12" type="ORF">MP11Mi_23820</name>
</gene>
<feature type="compositionally biased region" description="Polar residues" evidence="10">
    <location>
        <begin position="62"/>
        <end position="81"/>
    </location>
</feature>
<organism evidence="12">
    <name type="scientific">Gordonia sp. MP11Mi</name>
    <dbReference type="NCBI Taxonomy" id="3022769"/>
    <lineage>
        <taxon>Bacteria</taxon>
        <taxon>Bacillati</taxon>
        <taxon>Actinomycetota</taxon>
        <taxon>Actinomycetes</taxon>
        <taxon>Mycobacteriales</taxon>
        <taxon>Gordoniaceae</taxon>
        <taxon>Gordonia</taxon>
    </lineage>
</organism>
<keyword evidence="3 9" id="KW-0813">Transport</keyword>
<dbReference type="SUPFAM" id="SSF161098">
    <property type="entry name" value="MetI-like"/>
    <property type="match status" value="1"/>
</dbReference>
<dbReference type="InterPro" id="IPR035906">
    <property type="entry name" value="MetI-like_sf"/>
</dbReference>
<dbReference type="Gene3D" id="3.40.190.10">
    <property type="entry name" value="Periplasmic binding protein-like II"/>
    <property type="match status" value="2"/>
</dbReference>